<feature type="domain" description="DUF1541" evidence="1">
    <location>
        <begin position="65"/>
        <end position="116"/>
    </location>
</feature>
<evidence type="ECO:0000313" key="3">
    <source>
        <dbReference type="Proteomes" id="UP001597452"/>
    </source>
</evidence>
<name>A0ABW5QDX0_9BACI</name>
<dbReference type="Gene3D" id="2.30.30.1210">
    <property type="entry name" value="Domain of unknown function DUF1541"/>
    <property type="match status" value="1"/>
</dbReference>
<accession>A0ABW5QDX0</accession>
<comment type="caution">
    <text evidence="2">The sequence shown here is derived from an EMBL/GenBank/DDBJ whole genome shotgun (WGS) entry which is preliminary data.</text>
</comment>
<gene>
    <name evidence="2" type="ORF">ACFSW4_15250</name>
</gene>
<proteinExistence type="predicted"/>
<dbReference type="InterPro" id="IPR011438">
    <property type="entry name" value="DUF1541"/>
</dbReference>
<dbReference type="EMBL" id="JBHUMZ010000052">
    <property type="protein sequence ID" value="MFD2640224.1"/>
    <property type="molecule type" value="Genomic_DNA"/>
</dbReference>
<keyword evidence="3" id="KW-1185">Reference proteome</keyword>
<feature type="domain" description="DUF1541" evidence="1">
    <location>
        <begin position="129"/>
        <end position="179"/>
    </location>
</feature>
<evidence type="ECO:0000313" key="2">
    <source>
        <dbReference type="EMBL" id="MFD2640224.1"/>
    </source>
</evidence>
<dbReference type="RefSeq" id="WP_377330334.1">
    <property type="nucleotide sequence ID" value="NZ_JBHUMZ010000052.1"/>
</dbReference>
<reference evidence="3" key="1">
    <citation type="journal article" date="2019" name="Int. J. Syst. Evol. Microbiol.">
        <title>The Global Catalogue of Microorganisms (GCM) 10K type strain sequencing project: providing services to taxonomists for standard genome sequencing and annotation.</title>
        <authorList>
            <consortium name="The Broad Institute Genomics Platform"/>
            <consortium name="The Broad Institute Genome Sequencing Center for Infectious Disease"/>
            <person name="Wu L."/>
            <person name="Ma J."/>
        </authorList>
    </citation>
    <scope>NUCLEOTIDE SEQUENCE [LARGE SCALE GENOMIC DNA]</scope>
    <source>
        <strain evidence="3">TISTR 1571</strain>
    </source>
</reference>
<evidence type="ECO:0000259" key="1">
    <source>
        <dbReference type="Pfam" id="PF07563"/>
    </source>
</evidence>
<sequence length="186" mass="20797">MTKKDVLIIFVLFAGFFIFYVNQNPHVGVLSGDEMAMHHLDMVYEGSYEVPDGLKVAENPTYPIGSQALSRADHMDGMMDGVEVTIVGTYETIAYATTYTSTNTGMRVEEHKWVVHEELVDVSAGALKDGAEVLTRAQHMKGMNDAVHTIDYSTPTTVYMVDFELPNGTKVTNHKWVVEEELEPLY</sequence>
<protein>
    <submittedName>
        <fullName evidence="2">DUF1541 domain-containing protein</fullName>
    </submittedName>
</protein>
<organism evidence="2 3">
    <name type="scientific">Piscibacillus salipiscarius</name>
    <dbReference type="NCBI Taxonomy" id="299480"/>
    <lineage>
        <taxon>Bacteria</taxon>
        <taxon>Bacillati</taxon>
        <taxon>Bacillota</taxon>
        <taxon>Bacilli</taxon>
        <taxon>Bacillales</taxon>
        <taxon>Bacillaceae</taxon>
        <taxon>Piscibacillus</taxon>
    </lineage>
</organism>
<dbReference type="Proteomes" id="UP001597452">
    <property type="component" value="Unassembled WGS sequence"/>
</dbReference>
<dbReference type="Pfam" id="PF07563">
    <property type="entry name" value="DUF1541"/>
    <property type="match status" value="2"/>
</dbReference>